<feature type="transmembrane region" description="Helical" evidence="7">
    <location>
        <begin position="152"/>
        <end position="171"/>
    </location>
</feature>
<dbReference type="Gene3D" id="1.10.3730.20">
    <property type="match status" value="1"/>
</dbReference>
<evidence type="ECO:0000256" key="6">
    <source>
        <dbReference type="ARBA" id="ARBA00023136"/>
    </source>
</evidence>
<evidence type="ECO:0000256" key="3">
    <source>
        <dbReference type="ARBA" id="ARBA00022475"/>
    </source>
</evidence>
<feature type="domain" description="EamA" evidence="8">
    <location>
        <begin position="43"/>
        <end position="168"/>
    </location>
</feature>
<feature type="transmembrane region" description="Helical" evidence="7">
    <location>
        <begin position="221"/>
        <end position="240"/>
    </location>
</feature>
<feature type="transmembrane region" description="Helical" evidence="7">
    <location>
        <begin position="120"/>
        <end position="145"/>
    </location>
</feature>
<feature type="transmembrane region" description="Helical" evidence="7">
    <location>
        <begin position="246"/>
        <end position="264"/>
    </location>
</feature>
<keyword evidence="6 7" id="KW-0472">Membrane</keyword>
<name>A0A346XU30_9ACTN</name>
<evidence type="ECO:0000313" key="10">
    <source>
        <dbReference type="Proteomes" id="UP000264006"/>
    </source>
</evidence>
<dbReference type="InterPro" id="IPR037185">
    <property type="entry name" value="EmrE-like"/>
</dbReference>
<feature type="transmembrane region" description="Helical" evidence="7">
    <location>
        <begin position="96"/>
        <end position="114"/>
    </location>
</feature>
<dbReference type="PANTHER" id="PTHR42920">
    <property type="entry name" value="OS03G0707200 PROTEIN-RELATED"/>
    <property type="match status" value="1"/>
</dbReference>
<keyword evidence="3" id="KW-1003">Cell membrane</keyword>
<gene>
    <name evidence="9" type="ORF">DVS28_a1026</name>
</gene>
<feature type="transmembrane region" description="Helical" evidence="7">
    <location>
        <begin position="40"/>
        <end position="59"/>
    </location>
</feature>
<reference evidence="9 10" key="1">
    <citation type="submission" date="2018-09" db="EMBL/GenBank/DDBJ databases">
        <title>Complete genome sequence of Euzebya sp. DY32-46 isolated from seawater of Pacific Ocean.</title>
        <authorList>
            <person name="Xu L."/>
            <person name="Wu Y.-H."/>
            <person name="Xu X.-W."/>
        </authorList>
    </citation>
    <scope>NUCLEOTIDE SEQUENCE [LARGE SCALE GENOMIC DNA]</scope>
    <source>
        <strain evidence="9 10">DY32-46</strain>
    </source>
</reference>
<evidence type="ECO:0000256" key="1">
    <source>
        <dbReference type="ARBA" id="ARBA00004651"/>
    </source>
</evidence>
<keyword evidence="4 7" id="KW-0812">Transmembrane</keyword>
<dbReference type="SUPFAM" id="SSF103481">
    <property type="entry name" value="Multidrug resistance efflux transporter EmrE"/>
    <property type="match status" value="2"/>
</dbReference>
<evidence type="ECO:0000313" key="9">
    <source>
        <dbReference type="EMBL" id="AXV05727.1"/>
    </source>
</evidence>
<feature type="transmembrane region" description="Helical" evidence="7">
    <location>
        <begin position="271"/>
        <end position="296"/>
    </location>
</feature>
<evidence type="ECO:0000256" key="2">
    <source>
        <dbReference type="ARBA" id="ARBA00007362"/>
    </source>
</evidence>
<evidence type="ECO:0000259" key="8">
    <source>
        <dbReference type="Pfam" id="PF00892"/>
    </source>
</evidence>
<feature type="transmembrane region" description="Helical" evidence="7">
    <location>
        <begin position="65"/>
        <end position="84"/>
    </location>
</feature>
<comment type="similarity">
    <text evidence="2">Belongs to the EamA transporter family.</text>
</comment>
<dbReference type="KEGG" id="euz:DVS28_a1026"/>
<evidence type="ECO:0000256" key="5">
    <source>
        <dbReference type="ARBA" id="ARBA00022989"/>
    </source>
</evidence>
<dbReference type="Proteomes" id="UP000264006">
    <property type="component" value="Chromosome"/>
</dbReference>
<keyword evidence="10" id="KW-1185">Reference proteome</keyword>
<accession>A0A346XU30</accession>
<dbReference type="GO" id="GO:0005886">
    <property type="term" value="C:plasma membrane"/>
    <property type="evidence" value="ECO:0007669"/>
    <property type="project" value="UniProtKB-SubCell"/>
</dbReference>
<evidence type="ECO:0000256" key="4">
    <source>
        <dbReference type="ARBA" id="ARBA00022692"/>
    </source>
</evidence>
<proteinExistence type="inferred from homology"/>
<feature type="domain" description="EamA" evidence="8">
    <location>
        <begin position="183"/>
        <end position="315"/>
    </location>
</feature>
<feature type="transmembrane region" description="Helical" evidence="7">
    <location>
        <begin position="183"/>
        <end position="201"/>
    </location>
</feature>
<evidence type="ECO:0000256" key="7">
    <source>
        <dbReference type="SAM" id="Phobius"/>
    </source>
</evidence>
<comment type="subcellular location">
    <subcellularLocation>
        <location evidence="1">Cell membrane</location>
        <topology evidence="1">Multi-pass membrane protein</topology>
    </subcellularLocation>
</comment>
<feature type="transmembrane region" description="Helical" evidence="7">
    <location>
        <begin position="302"/>
        <end position="322"/>
    </location>
</feature>
<dbReference type="InterPro" id="IPR051258">
    <property type="entry name" value="Diverse_Substrate_Transporter"/>
</dbReference>
<dbReference type="AlphaFoldDB" id="A0A346XU30"/>
<organism evidence="9 10">
    <name type="scientific">Euzebya pacifica</name>
    <dbReference type="NCBI Taxonomy" id="1608957"/>
    <lineage>
        <taxon>Bacteria</taxon>
        <taxon>Bacillati</taxon>
        <taxon>Actinomycetota</taxon>
        <taxon>Nitriliruptoria</taxon>
        <taxon>Euzebyales</taxon>
    </lineage>
</organism>
<keyword evidence="5 7" id="KW-1133">Transmembrane helix</keyword>
<dbReference type="Pfam" id="PF00892">
    <property type="entry name" value="EamA"/>
    <property type="match status" value="2"/>
</dbReference>
<dbReference type="PANTHER" id="PTHR42920:SF5">
    <property type="entry name" value="EAMA DOMAIN-CONTAINING PROTEIN"/>
    <property type="match status" value="1"/>
</dbReference>
<protein>
    <submittedName>
        <fullName evidence="9">Permease of the drug/metabolite transporter (DMT) superfamily</fullName>
    </submittedName>
</protein>
<sequence>MKHRFIFDEEHRSCASTWGRAACASMLLSPQSRPAARSPLVGAVVGSLGIAMSGVWVVLADVQPAPAAFFRCAYALPLLALVAWRRRPLEPVAMRARLMGGLAGLFFTADLVMWHTAMDLVGAGLATVLAAGQVVIVPLASWALLGEKPHARVLAAIPVLASGVVIISGVLGTGTYGTDPVRGSLLGVGTGVAYAGFLLALRQANIGNVRPAGALRDATALGAIGTAVVAVAQGQAAALVPSWPSAGWLLALAVGSQVVAWLLITASLPRLPAALTSVVLTLQPVGSMLLGAGLLGERPTPVQLLGVALVVLALLHATGATARRRVARPEPSVAVT</sequence>
<dbReference type="InterPro" id="IPR000620">
    <property type="entry name" value="EamA_dom"/>
</dbReference>
<dbReference type="EMBL" id="CP031165">
    <property type="protein sequence ID" value="AXV05727.1"/>
    <property type="molecule type" value="Genomic_DNA"/>
</dbReference>